<dbReference type="PANTHER" id="PTHR16121:SF0">
    <property type="entry name" value="CAP-SPECIFIC MRNA (NUCLEOSIDE-2'-O-)-METHYLTRANSFERASE 1"/>
    <property type="match status" value="1"/>
</dbReference>
<feature type="compositionally biased region" description="Polar residues" evidence="1">
    <location>
        <begin position="461"/>
        <end position="475"/>
    </location>
</feature>
<dbReference type="PANTHER" id="PTHR16121">
    <property type="entry name" value="CAP-SPECIFIC MRNA (NUCLEOSIDE-2'-O-)-METHYLTRANSFERASE 1-RELATED"/>
    <property type="match status" value="1"/>
</dbReference>
<dbReference type="GO" id="GO:0006370">
    <property type="term" value="P:7-methylguanosine mRNA capping"/>
    <property type="evidence" value="ECO:0007669"/>
    <property type="project" value="TreeGrafter"/>
</dbReference>
<dbReference type="InterPro" id="IPR029063">
    <property type="entry name" value="SAM-dependent_MTases_sf"/>
</dbReference>
<dbReference type="AlphaFoldDB" id="A0A6C0EAH3"/>
<dbReference type="GO" id="GO:0032259">
    <property type="term" value="P:methylation"/>
    <property type="evidence" value="ECO:0007669"/>
    <property type="project" value="InterPro"/>
</dbReference>
<evidence type="ECO:0000259" key="2">
    <source>
        <dbReference type="Pfam" id="PF01728"/>
    </source>
</evidence>
<dbReference type="InterPro" id="IPR002877">
    <property type="entry name" value="RNA_MeTrfase_FtsJ_dom"/>
</dbReference>
<organism evidence="3">
    <name type="scientific">viral metagenome</name>
    <dbReference type="NCBI Taxonomy" id="1070528"/>
    <lineage>
        <taxon>unclassified sequences</taxon>
        <taxon>metagenomes</taxon>
        <taxon>organismal metagenomes</taxon>
    </lineage>
</organism>
<accession>A0A6C0EAH3</accession>
<name>A0A6C0EAH3_9ZZZZ</name>
<protein>
    <recommendedName>
        <fullName evidence="2">Ribosomal RNA methyltransferase FtsJ domain-containing protein</fullName>
    </recommendedName>
</protein>
<proteinExistence type="predicted"/>
<dbReference type="Gene3D" id="3.40.50.12760">
    <property type="match status" value="1"/>
</dbReference>
<feature type="region of interest" description="Disordered" evidence="1">
    <location>
        <begin position="443"/>
        <end position="475"/>
    </location>
</feature>
<dbReference type="GO" id="GO:0005634">
    <property type="term" value="C:nucleus"/>
    <property type="evidence" value="ECO:0007669"/>
    <property type="project" value="UniProtKB-ARBA"/>
</dbReference>
<reference evidence="3" key="1">
    <citation type="journal article" date="2020" name="Nature">
        <title>Giant virus diversity and host interactions through global metagenomics.</title>
        <authorList>
            <person name="Schulz F."/>
            <person name="Roux S."/>
            <person name="Paez-Espino D."/>
            <person name="Jungbluth S."/>
            <person name="Walsh D.A."/>
            <person name="Denef V.J."/>
            <person name="McMahon K.D."/>
            <person name="Konstantinidis K.T."/>
            <person name="Eloe-Fadrosh E.A."/>
            <person name="Kyrpides N.C."/>
            <person name="Woyke T."/>
        </authorList>
    </citation>
    <scope>NUCLEOTIDE SEQUENCE</scope>
    <source>
        <strain evidence="3">GVMAG-M-3300023179-138</strain>
    </source>
</reference>
<dbReference type="EMBL" id="MN739744">
    <property type="protein sequence ID" value="QHT24385.1"/>
    <property type="molecule type" value="Genomic_DNA"/>
</dbReference>
<evidence type="ECO:0000313" key="3">
    <source>
        <dbReference type="EMBL" id="QHT24385.1"/>
    </source>
</evidence>
<sequence length="475" mass="52157">MDNTIYWLEPIAPLISPVQAVTVGPEELLLHTPLHARLLALKNDIDSVTPDGYWDDAKNITNPYEYIFLSLQRRMAWSIAALQPLSRSYFKMIELWDLLGLTATATAHSAEGPGGFLEAIQHRCGPIPMIAMTLKSTERTVPGWRKSQAFLQSYPDIHITYGADGTGNLYSLANQAAFTTTAKAHIGVADVYTADGGFDFSADFNGQESTVQRLLVAEALAGLTTLRQGGTMILKLFDMKCRATLEIMWTLSSCFETTALIKPKTSRPANSERYWIGRGYRGAPDWILTLFSSLAATDAPNGWSHLYAQTPAFPAAWITEIQIFQQKIELHQFNKIQITLNLIKAPTKSVIHTLLLNNIEESMAWCQAHNIPINPQYQGLTTEKIASLNLEEALVPFRASVARTNLQGLSQPPPTHRAWTGVPPQRTPAGLAWRTALPASVLGRTPSQTVTGTPPSPEASPPQSLLGSFPSLAQI</sequence>
<dbReference type="GO" id="GO:0004483">
    <property type="term" value="F:methyltransferase cap1 activity"/>
    <property type="evidence" value="ECO:0007669"/>
    <property type="project" value="TreeGrafter"/>
</dbReference>
<evidence type="ECO:0000256" key="1">
    <source>
        <dbReference type="SAM" id="MobiDB-lite"/>
    </source>
</evidence>
<dbReference type="InterPro" id="IPR050851">
    <property type="entry name" value="mRNA_Cap_2O-Ribose_MeTrfase"/>
</dbReference>
<dbReference type="Pfam" id="PF01728">
    <property type="entry name" value="FtsJ"/>
    <property type="match status" value="1"/>
</dbReference>
<dbReference type="GO" id="GO:0005737">
    <property type="term" value="C:cytoplasm"/>
    <property type="evidence" value="ECO:0007669"/>
    <property type="project" value="TreeGrafter"/>
</dbReference>
<dbReference type="SUPFAM" id="SSF53335">
    <property type="entry name" value="S-adenosyl-L-methionine-dependent methyltransferases"/>
    <property type="match status" value="1"/>
</dbReference>
<feature type="domain" description="Ribosomal RNA methyltransferase FtsJ" evidence="2">
    <location>
        <begin position="86"/>
        <end position="280"/>
    </location>
</feature>